<organism evidence="1 2">
    <name type="scientific">Anseongella ginsenosidimutans</name>
    <dbReference type="NCBI Taxonomy" id="496056"/>
    <lineage>
        <taxon>Bacteria</taxon>
        <taxon>Pseudomonadati</taxon>
        <taxon>Bacteroidota</taxon>
        <taxon>Sphingobacteriia</taxon>
        <taxon>Sphingobacteriales</taxon>
        <taxon>Sphingobacteriaceae</taxon>
        <taxon>Anseongella</taxon>
    </lineage>
</organism>
<evidence type="ECO:0000313" key="2">
    <source>
        <dbReference type="Proteomes" id="UP000295807"/>
    </source>
</evidence>
<gene>
    <name evidence="1" type="ORF">EDD80_103293</name>
</gene>
<dbReference type="AlphaFoldDB" id="A0A4R3KT54"/>
<comment type="caution">
    <text evidence="1">The sequence shown here is derived from an EMBL/GenBank/DDBJ whole genome shotgun (WGS) entry which is preliminary data.</text>
</comment>
<protein>
    <submittedName>
        <fullName evidence="1">Uncharacterized protein</fullName>
    </submittedName>
</protein>
<accession>A0A4R3KT54</accession>
<dbReference type="Proteomes" id="UP000295807">
    <property type="component" value="Unassembled WGS sequence"/>
</dbReference>
<dbReference type="EMBL" id="SMAD01000003">
    <property type="protein sequence ID" value="TCS88428.1"/>
    <property type="molecule type" value="Genomic_DNA"/>
</dbReference>
<keyword evidence="2" id="KW-1185">Reference proteome</keyword>
<sequence length="240" mass="27415">MGQAGLGGVQEITGGARLIHRIRNDYICLNLFEECLLKIELCVPVVVFELLYCPCSSWSIIRAQQSNRQIEKTNLFKYGNPVTDEQVNFDNFATNFPLCVQNADEIDLLEIDYIGKVESTRQAMKLLRHNIYHNAPAWGISSSYGGTKERDRKSNFFRLSTKSRIDTTQINANEIIDTLANHYIHTGDAVYAIKIVSPEHQTFDYYVFVNSKTKQVVTKGNMLAFDVPLDFIRKKTKNSY</sequence>
<dbReference type="OrthoDB" id="1028550at2"/>
<dbReference type="RefSeq" id="WP_132128634.1">
    <property type="nucleotide sequence ID" value="NZ_CP042432.1"/>
</dbReference>
<name>A0A4R3KT54_9SPHI</name>
<reference evidence="1 2" key="1">
    <citation type="submission" date="2019-03" db="EMBL/GenBank/DDBJ databases">
        <title>Genomic Encyclopedia of Type Strains, Phase IV (KMG-IV): sequencing the most valuable type-strain genomes for metagenomic binning, comparative biology and taxonomic classification.</title>
        <authorList>
            <person name="Goeker M."/>
        </authorList>
    </citation>
    <scope>NUCLEOTIDE SEQUENCE [LARGE SCALE GENOMIC DNA]</scope>
    <source>
        <strain evidence="1 2">DSM 21100</strain>
    </source>
</reference>
<evidence type="ECO:0000313" key="1">
    <source>
        <dbReference type="EMBL" id="TCS88428.1"/>
    </source>
</evidence>
<proteinExistence type="predicted"/>